<feature type="non-terminal residue" evidence="3">
    <location>
        <position position="66"/>
    </location>
</feature>
<protein>
    <submittedName>
        <fullName evidence="3">Uncharacterized protein</fullName>
    </submittedName>
</protein>
<proteinExistence type="predicted"/>
<reference evidence="3" key="1">
    <citation type="submission" date="2021-02" db="EMBL/GenBank/DDBJ databases">
        <authorList>
            <person name="Nowell W R."/>
        </authorList>
    </citation>
    <scope>NUCLEOTIDE SEQUENCE</scope>
</reference>
<dbReference type="EMBL" id="CAJOBI010047645">
    <property type="protein sequence ID" value="CAF4355752.1"/>
    <property type="molecule type" value="Genomic_DNA"/>
</dbReference>
<dbReference type="Proteomes" id="UP000676336">
    <property type="component" value="Unassembled WGS sequence"/>
</dbReference>
<evidence type="ECO:0000313" key="3">
    <source>
        <dbReference type="EMBL" id="CAF4374189.1"/>
    </source>
</evidence>
<dbReference type="AlphaFoldDB" id="A0A8S2VJL8"/>
<dbReference type="EMBL" id="CAJOBH010026109">
    <property type="protein sequence ID" value="CAF4250578.1"/>
    <property type="molecule type" value="Genomic_DNA"/>
</dbReference>
<dbReference type="Proteomes" id="UP000681967">
    <property type="component" value="Unassembled WGS sequence"/>
</dbReference>
<organism evidence="3 4">
    <name type="scientific">Rotaria magnacalcarata</name>
    <dbReference type="NCBI Taxonomy" id="392030"/>
    <lineage>
        <taxon>Eukaryota</taxon>
        <taxon>Metazoa</taxon>
        <taxon>Spiralia</taxon>
        <taxon>Gnathifera</taxon>
        <taxon>Rotifera</taxon>
        <taxon>Eurotatoria</taxon>
        <taxon>Bdelloidea</taxon>
        <taxon>Philodinida</taxon>
        <taxon>Philodinidae</taxon>
        <taxon>Rotaria</taxon>
    </lineage>
</organism>
<dbReference type="Proteomes" id="UP000681720">
    <property type="component" value="Unassembled WGS sequence"/>
</dbReference>
<gene>
    <name evidence="1" type="ORF">BYL167_LOCUS25532</name>
    <name evidence="3" type="ORF">GIL414_LOCUS28982</name>
    <name evidence="2" type="ORF">SMN809_LOCUS28457</name>
</gene>
<accession>A0A8S2VJL8</accession>
<dbReference type="EMBL" id="CAJOBJ010051084">
    <property type="protein sequence ID" value="CAF4374189.1"/>
    <property type="molecule type" value="Genomic_DNA"/>
</dbReference>
<evidence type="ECO:0000313" key="2">
    <source>
        <dbReference type="EMBL" id="CAF4355752.1"/>
    </source>
</evidence>
<name>A0A8S2VJL8_9BILA</name>
<evidence type="ECO:0000313" key="1">
    <source>
        <dbReference type="EMBL" id="CAF4250578.1"/>
    </source>
</evidence>
<evidence type="ECO:0000313" key="4">
    <source>
        <dbReference type="Proteomes" id="UP000681720"/>
    </source>
</evidence>
<comment type="caution">
    <text evidence="3">The sequence shown here is derived from an EMBL/GenBank/DDBJ whole genome shotgun (WGS) entry which is preliminary data.</text>
</comment>
<sequence>MSRSLNNGYNGQIFSTDEYRLDLTKVDTVHLGTHELVFDTLRKQISPIIIDNTNSTLLEMKPYATM</sequence>